<evidence type="ECO:0000256" key="5">
    <source>
        <dbReference type="SAM" id="SignalP"/>
    </source>
</evidence>
<dbReference type="Pfam" id="PF03575">
    <property type="entry name" value="Peptidase_S51"/>
    <property type="match status" value="1"/>
</dbReference>
<keyword evidence="2" id="KW-0645">Protease</keyword>
<evidence type="ECO:0000256" key="1">
    <source>
        <dbReference type="ARBA" id="ARBA00006534"/>
    </source>
</evidence>
<evidence type="ECO:0000313" key="6">
    <source>
        <dbReference type="EMBL" id="ROV69627.1"/>
    </source>
</evidence>
<dbReference type="SUPFAM" id="SSF52317">
    <property type="entry name" value="Class I glutamine amidotransferase-like"/>
    <property type="match status" value="1"/>
</dbReference>
<evidence type="ECO:0000256" key="2">
    <source>
        <dbReference type="ARBA" id="ARBA00022670"/>
    </source>
</evidence>
<evidence type="ECO:0000256" key="4">
    <source>
        <dbReference type="ARBA" id="ARBA00022825"/>
    </source>
</evidence>
<dbReference type="GO" id="GO:0006508">
    <property type="term" value="P:proteolysis"/>
    <property type="evidence" value="ECO:0007669"/>
    <property type="project" value="UniProtKB-KW"/>
</dbReference>
<organism evidence="6 7">
    <name type="scientific">Streptomyces globisporus</name>
    <dbReference type="NCBI Taxonomy" id="1908"/>
    <lineage>
        <taxon>Bacteria</taxon>
        <taxon>Bacillati</taxon>
        <taxon>Actinomycetota</taxon>
        <taxon>Actinomycetes</taxon>
        <taxon>Kitasatosporales</taxon>
        <taxon>Streptomycetaceae</taxon>
        <taxon>Streptomyces</taxon>
    </lineage>
</organism>
<dbReference type="EMBL" id="QWFA01000017">
    <property type="protein sequence ID" value="ROV69627.1"/>
    <property type="molecule type" value="Genomic_DNA"/>
</dbReference>
<keyword evidence="3" id="KW-0378">Hydrolase</keyword>
<gene>
    <name evidence="6" type="ORF">D3105_05125</name>
</gene>
<proteinExistence type="inferred from homology"/>
<dbReference type="CDD" id="cd03145">
    <property type="entry name" value="GAT1_cyanophycinase"/>
    <property type="match status" value="1"/>
</dbReference>
<dbReference type="RefSeq" id="WP_118900371.1">
    <property type="nucleotide sequence ID" value="NZ_QWFA01000017.1"/>
</dbReference>
<feature type="signal peptide" evidence="5">
    <location>
        <begin position="1"/>
        <end position="31"/>
    </location>
</feature>
<evidence type="ECO:0000256" key="3">
    <source>
        <dbReference type="ARBA" id="ARBA00022801"/>
    </source>
</evidence>
<dbReference type="AlphaFoldDB" id="A0A423V523"/>
<dbReference type="InterPro" id="IPR006311">
    <property type="entry name" value="TAT_signal"/>
</dbReference>
<reference evidence="6 7" key="1">
    <citation type="submission" date="2018-08" db="EMBL/GenBank/DDBJ databases">
        <title>Streptomyces globisporus 1912-4Crt, whole genome shotgun sequence.</title>
        <authorList>
            <person name="Matselyukh B."/>
        </authorList>
    </citation>
    <scope>NUCLEOTIDE SEQUENCE [LARGE SCALE GENOMIC DNA]</scope>
    <source>
        <strain evidence="6 7">1912-4Crt</strain>
    </source>
</reference>
<dbReference type="InterPro" id="IPR029062">
    <property type="entry name" value="Class_I_gatase-like"/>
</dbReference>
<dbReference type="Gene3D" id="3.40.50.880">
    <property type="match status" value="1"/>
</dbReference>
<name>A0A423V523_STRGL</name>
<dbReference type="PROSITE" id="PS51318">
    <property type="entry name" value="TAT"/>
    <property type="match status" value="1"/>
</dbReference>
<protein>
    <recommendedName>
        <fullName evidence="8">Cyanophycinase</fullName>
    </recommendedName>
</protein>
<dbReference type="InterPro" id="IPR005320">
    <property type="entry name" value="Peptidase_S51"/>
</dbReference>
<dbReference type="Proteomes" id="UP000285596">
    <property type="component" value="Unassembled WGS sequence"/>
</dbReference>
<keyword evidence="5" id="KW-0732">Signal</keyword>
<evidence type="ECO:0008006" key="8">
    <source>
        <dbReference type="Google" id="ProtNLM"/>
    </source>
</evidence>
<comment type="similarity">
    <text evidence="1">Belongs to the peptidase S51 family.</text>
</comment>
<keyword evidence="4" id="KW-0720">Serine protease</keyword>
<comment type="caution">
    <text evidence="6">The sequence shown here is derived from an EMBL/GenBank/DDBJ whole genome shotgun (WGS) entry which is preliminary data.</text>
</comment>
<feature type="chain" id="PRO_5019209250" description="Cyanophycinase" evidence="5">
    <location>
        <begin position="32"/>
        <end position="441"/>
    </location>
</feature>
<dbReference type="PANTHER" id="PTHR36175">
    <property type="entry name" value="CYANOPHYCINASE"/>
    <property type="match status" value="1"/>
</dbReference>
<dbReference type="PANTHER" id="PTHR36175:SF1">
    <property type="entry name" value="CYANOPHYCINASE"/>
    <property type="match status" value="1"/>
</dbReference>
<dbReference type="GO" id="GO:0008236">
    <property type="term" value="F:serine-type peptidase activity"/>
    <property type="evidence" value="ECO:0007669"/>
    <property type="project" value="UniProtKB-KW"/>
</dbReference>
<accession>A0A423V523</accession>
<sequence length="441" mass="46408">MRTPFRSRRTVLTGGAAALVLTLAISPTATADTSRSSRQGGSLVLVGGGLKEDNTQVYGEIIERAGGARARIGVITASSVPASQDPYADDPDKCSNSACNGAYYSEVFERHGAADAQWIPVDLDHIANADSEAVVRQVNSMSGFFFGGGDQSHYLTTLLNGAAHRDSKVLAAIRAKLAAGAVVSGSSAGAQITAGAHMVTGGESYEGLRDGSSPGYFEDATRLGYEPEGGFGFLRSGLIDTHTGAYGREGRVMRLAVDTGHDRVYALEENTALLVEHPGGPRERVRVLGPRGVAVFDLRRARVHEGAKTAGRGVDGNRATWSLSGVRYDYLTDGDRYDPRLRLTLPAYGKRPLAPRSTTPVPANTDVFHSAANPAGAPYSFLTTARALAATAAQRTAEATSYEDGPRFTVTFAKSPGFTAWTGDGATPQTLTGLSVHVSDR</sequence>
<evidence type="ECO:0000313" key="7">
    <source>
        <dbReference type="Proteomes" id="UP000285596"/>
    </source>
</evidence>